<evidence type="ECO:0000313" key="4">
    <source>
        <dbReference type="EMBL" id="KDS23328.1"/>
    </source>
</evidence>
<keyword evidence="1 2" id="KW-0238">DNA-binding</keyword>
<dbReference type="SUPFAM" id="SSF46689">
    <property type="entry name" value="Homeodomain-like"/>
    <property type="match status" value="1"/>
</dbReference>
<dbReference type="InterPro" id="IPR009057">
    <property type="entry name" value="Homeodomain-like_sf"/>
</dbReference>
<sequence>MAAVEYLNRPIESSKDLILKEAFKLFLQKNVEKVTVPELERVTKLQRGAIFYHFKNKEAIFKEVIEIYFFSPINIFYPVNSDNVHSLKEYWAKKNSHLDEIHNWFYREGIPINPYSAFFHLVEQADLYLPTFKQDMYNLLEADRKCWIQVSSKDSKLSYGNMNVSLMADVLESIFLANYFKFCYNINTNISDYKITYIEDIEQLFK</sequence>
<dbReference type="AlphaFoldDB" id="A0A078QJY8"/>
<dbReference type="InterPro" id="IPR001647">
    <property type="entry name" value="HTH_TetR"/>
</dbReference>
<comment type="caution">
    <text evidence="4">The sequence shown here is derived from an EMBL/GenBank/DDBJ whole genome shotgun (WGS) entry which is preliminary data.</text>
</comment>
<evidence type="ECO:0000256" key="1">
    <source>
        <dbReference type="ARBA" id="ARBA00023125"/>
    </source>
</evidence>
<dbReference type="GO" id="GO:0003677">
    <property type="term" value="F:DNA binding"/>
    <property type="evidence" value="ECO:0007669"/>
    <property type="project" value="UniProtKB-UniRule"/>
</dbReference>
<name>A0A078QJY8_PHOVU</name>
<evidence type="ECO:0000313" key="5">
    <source>
        <dbReference type="Proteomes" id="UP000028134"/>
    </source>
</evidence>
<evidence type="ECO:0000256" key="2">
    <source>
        <dbReference type="PROSITE-ProRule" id="PRU00335"/>
    </source>
</evidence>
<dbReference type="PATRIC" id="fig|1339350.3.peg.4618"/>
<dbReference type="PROSITE" id="PS50977">
    <property type="entry name" value="HTH_TETR_2"/>
    <property type="match status" value="1"/>
</dbReference>
<reference evidence="4 5" key="1">
    <citation type="submission" date="2014-04" db="EMBL/GenBank/DDBJ databases">
        <authorList>
            <person name="Sears C."/>
            <person name="Carroll K."/>
            <person name="Sack B.R."/>
            <person name="Qadri F."/>
            <person name="Myers L.L."/>
            <person name="Chung G.-T."/>
            <person name="Escheverria P."/>
            <person name="Fraser C.M."/>
            <person name="Sadzewicz L."/>
            <person name="Shefchek K.A."/>
            <person name="Tallon L."/>
            <person name="Das S.P."/>
            <person name="Daugherty S."/>
            <person name="Mongodin E.F."/>
        </authorList>
    </citation>
    <scope>NUCLEOTIDE SEQUENCE [LARGE SCALE GENOMIC DNA]</scope>
    <source>
        <strain evidence="5">3775 SL(B) 10 (iv)</strain>
    </source>
</reference>
<gene>
    <name evidence="4" type="ORF">M097_4891</name>
</gene>
<proteinExistence type="predicted"/>
<feature type="domain" description="HTH tetR-type" evidence="3">
    <location>
        <begin position="12"/>
        <end position="72"/>
    </location>
</feature>
<dbReference type="Gene3D" id="1.10.357.10">
    <property type="entry name" value="Tetracycline Repressor, domain 2"/>
    <property type="match status" value="1"/>
</dbReference>
<evidence type="ECO:0000259" key="3">
    <source>
        <dbReference type="PROSITE" id="PS50977"/>
    </source>
</evidence>
<feature type="DNA-binding region" description="H-T-H motif" evidence="2">
    <location>
        <begin position="35"/>
        <end position="54"/>
    </location>
</feature>
<accession>A0A078QJY8</accession>
<protein>
    <submittedName>
        <fullName evidence="4">Bacterial regulatory s, tetR family protein</fullName>
    </submittedName>
</protein>
<dbReference type="Proteomes" id="UP000028134">
    <property type="component" value="Unassembled WGS sequence"/>
</dbReference>
<organism evidence="4 5">
    <name type="scientific">Phocaeicola vulgatus str. 3775 SL</name>
    <name type="common">B</name>
    <name type="synonym">iv</name>
    <dbReference type="NCBI Taxonomy" id="1339350"/>
    <lineage>
        <taxon>Bacteria</taxon>
        <taxon>Pseudomonadati</taxon>
        <taxon>Bacteroidota</taxon>
        <taxon>Bacteroidia</taxon>
        <taxon>Bacteroidales</taxon>
        <taxon>Bacteroidaceae</taxon>
        <taxon>Phocaeicola</taxon>
    </lineage>
</organism>
<dbReference type="Pfam" id="PF00440">
    <property type="entry name" value="TetR_N"/>
    <property type="match status" value="1"/>
</dbReference>
<dbReference type="EMBL" id="JNHI01000116">
    <property type="protein sequence ID" value="KDS23328.1"/>
    <property type="molecule type" value="Genomic_DNA"/>
</dbReference>
<dbReference type="RefSeq" id="WP_032577112.1">
    <property type="nucleotide sequence ID" value="NZ_JNHI01000116.1"/>
</dbReference>
<dbReference type="PRINTS" id="PR00455">
    <property type="entry name" value="HTHTETR"/>
</dbReference>